<dbReference type="Proteomes" id="UP000004810">
    <property type="component" value="Unassembled WGS sequence"/>
</dbReference>
<evidence type="ECO:0000313" key="4">
    <source>
        <dbReference type="Proteomes" id="UP000004810"/>
    </source>
</evidence>
<dbReference type="SUPFAM" id="SSF52540">
    <property type="entry name" value="P-loop containing nucleoside triphosphate hydrolases"/>
    <property type="match status" value="1"/>
</dbReference>
<keyword evidence="1" id="KW-0009">Actin-binding</keyword>
<evidence type="ECO:0000256" key="1">
    <source>
        <dbReference type="PROSITE-ProRule" id="PRU00782"/>
    </source>
</evidence>
<proteinExistence type="inferred from homology"/>
<organism evidence="3 4">
    <name type="scientific">Wuchereria bancrofti</name>
    <dbReference type="NCBI Taxonomy" id="6293"/>
    <lineage>
        <taxon>Eukaryota</taxon>
        <taxon>Metazoa</taxon>
        <taxon>Ecdysozoa</taxon>
        <taxon>Nematoda</taxon>
        <taxon>Chromadorea</taxon>
        <taxon>Rhabditida</taxon>
        <taxon>Spirurina</taxon>
        <taxon>Spiruromorpha</taxon>
        <taxon>Filarioidea</taxon>
        <taxon>Onchocercidae</taxon>
        <taxon>Wuchereria</taxon>
    </lineage>
</organism>
<gene>
    <name evidence="3" type="ORF">WUBG_17838</name>
</gene>
<comment type="caution">
    <text evidence="1">Lacks conserved residue(s) required for the propagation of feature annotation.</text>
</comment>
<name>J9DP15_WUCBA</name>
<sequence>EARLPKPSPHHFTICAHQQFKNHFRLTTPRKSKIREHREMRDDEGLLIRHFAGAVCYETFLFLEKNNDALHTSLELLLDSS</sequence>
<evidence type="ECO:0000313" key="3">
    <source>
        <dbReference type="EMBL" id="EJW71256.1"/>
    </source>
</evidence>
<dbReference type="GO" id="GO:0003779">
    <property type="term" value="F:actin binding"/>
    <property type="evidence" value="ECO:0007669"/>
    <property type="project" value="UniProtKB-KW"/>
</dbReference>
<dbReference type="InterPro" id="IPR001609">
    <property type="entry name" value="Myosin_head_motor_dom-like"/>
</dbReference>
<dbReference type="Pfam" id="PF00063">
    <property type="entry name" value="Myosin_head"/>
    <property type="match status" value="1"/>
</dbReference>
<dbReference type="PROSITE" id="PS51456">
    <property type="entry name" value="MYOSIN_MOTOR"/>
    <property type="match status" value="1"/>
</dbReference>
<comment type="caution">
    <text evidence="3">The sequence shown here is derived from an EMBL/GenBank/DDBJ whole genome shotgun (WGS) entry which is preliminary data.</text>
</comment>
<keyword evidence="1" id="KW-0518">Myosin</keyword>
<keyword evidence="1" id="KW-0505">Motor protein</keyword>
<evidence type="ECO:0000259" key="2">
    <source>
        <dbReference type="PROSITE" id="PS51456"/>
    </source>
</evidence>
<dbReference type="EMBL" id="ADBV01019087">
    <property type="protein sequence ID" value="EJW71256.1"/>
    <property type="molecule type" value="Genomic_DNA"/>
</dbReference>
<dbReference type="AlphaFoldDB" id="J9DP15"/>
<reference evidence="4" key="1">
    <citation type="submission" date="2012-08" db="EMBL/GenBank/DDBJ databases">
        <title>The Genome Sequence of Wuchereria bancrofti.</title>
        <authorList>
            <person name="Nutman T.B."/>
            <person name="Fink D.L."/>
            <person name="Russ C."/>
            <person name="Young S."/>
            <person name="Zeng Q."/>
            <person name="Koehrsen M."/>
            <person name="Alvarado L."/>
            <person name="Berlin A."/>
            <person name="Chapman S.B."/>
            <person name="Chen Z."/>
            <person name="Freedman E."/>
            <person name="Gellesch M."/>
            <person name="Goldberg J."/>
            <person name="Griggs A."/>
            <person name="Gujja S."/>
            <person name="Heilman E.R."/>
            <person name="Heiman D."/>
            <person name="Hepburn T."/>
            <person name="Howarth C."/>
            <person name="Jen D."/>
            <person name="Larson L."/>
            <person name="Lewis B."/>
            <person name="Mehta T."/>
            <person name="Park D."/>
            <person name="Pearson M."/>
            <person name="Roberts A."/>
            <person name="Saif S."/>
            <person name="Shea T."/>
            <person name="Shenoy N."/>
            <person name="Sisk P."/>
            <person name="Stolte C."/>
            <person name="Sykes S."/>
            <person name="Walk T."/>
            <person name="White J."/>
            <person name="Yandava C."/>
            <person name="Haas B."/>
            <person name="Henn M.R."/>
            <person name="Nusbaum C."/>
            <person name="Birren B."/>
        </authorList>
    </citation>
    <scope>NUCLEOTIDE SEQUENCE [LARGE SCALE GENOMIC DNA]</scope>
    <source>
        <strain evidence="4">NA</strain>
    </source>
</reference>
<feature type="non-terminal residue" evidence="3">
    <location>
        <position position="1"/>
    </location>
</feature>
<dbReference type="InterPro" id="IPR027417">
    <property type="entry name" value="P-loop_NTPase"/>
</dbReference>
<protein>
    <recommendedName>
        <fullName evidence="2">Myosin motor domain-containing protein</fullName>
    </recommendedName>
</protein>
<dbReference type="GO" id="GO:0005524">
    <property type="term" value="F:ATP binding"/>
    <property type="evidence" value="ECO:0007669"/>
    <property type="project" value="InterPro"/>
</dbReference>
<comment type="similarity">
    <text evidence="1">Belongs to the TRAFAC class myosin-kinesin ATPase superfamily. Myosin family.</text>
</comment>
<feature type="non-terminal residue" evidence="3">
    <location>
        <position position="81"/>
    </location>
</feature>
<dbReference type="Gene3D" id="1.20.58.530">
    <property type="match status" value="1"/>
</dbReference>
<dbReference type="GO" id="GO:0003774">
    <property type="term" value="F:cytoskeletal motor activity"/>
    <property type="evidence" value="ECO:0007669"/>
    <property type="project" value="InterPro"/>
</dbReference>
<feature type="domain" description="Myosin motor" evidence="2">
    <location>
        <begin position="1"/>
        <end position="81"/>
    </location>
</feature>
<accession>J9DP15</accession>
<dbReference type="GO" id="GO:0016459">
    <property type="term" value="C:myosin complex"/>
    <property type="evidence" value="ECO:0007669"/>
    <property type="project" value="UniProtKB-KW"/>
</dbReference>